<dbReference type="Gene3D" id="3.90.79.10">
    <property type="entry name" value="Nucleoside Triphosphate Pyrophosphohydrolase"/>
    <property type="match status" value="1"/>
</dbReference>
<accession>A0A1M4WCA5</accession>
<dbReference type="OrthoDB" id="2676840at2"/>
<name>A0A1M4WCA5_9BACL</name>
<evidence type="ECO:0000313" key="1">
    <source>
        <dbReference type="EMBL" id="SHE78805.1"/>
    </source>
</evidence>
<sequence length="248" mass="29084">MVVEIHHVDHPIQVNLETSVSGYQADEKQVYGYWDQLKKSNPYIFDGIVYQVLGFQERDQLLTFQVAPTRYAQFVYRGQVLKKPTNIAYTSAITQTKDRQFLFGVMGDGAIRPAMIQCVGGALDEQDLLDGQLSLEHGMKREWEEEMGFSINDQKMVRTWSLAYLKTKGKKDNYGFIYRVELNMNAKEVDQYYQKYKIQLKERGELPEFDRLIFVPANHQKAEQMLATHQNQWNENIKRLIELELMRN</sequence>
<protein>
    <recommendedName>
        <fullName evidence="3">Nudix hydrolase domain-containing protein</fullName>
    </recommendedName>
</protein>
<proteinExistence type="predicted"/>
<evidence type="ECO:0000313" key="2">
    <source>
        <dbReference type="Proteomes" id="UP000184476"/>
    </source>
</evidence>
<dbReference type="InterPro" id="IPR015797">
    <property type="entry name" value="NUDIX_hydrolase-like_dom_sf"/>
</dbReference>
<dbReference type="Proteomes" id="UP000184476">
    <property type="component" value="Unassembled WGS sequence"/>
</dbReference>
<dbReference type="AlphaFoldDB" id="A0A1M4WCA5"/>
<dbReference type="STRING" id="112248.SAMN05444392_103148"/>
<evidence type="ECO:0008006" key="3">
    <source>
        <dbReference type="Google" id="ProtNLM"/>
    </source>
</evidence>
<reference evidence="1 2" key="1">
    <citation type="submission" date="2016-11" db="EMBL/GenBank/DDBJ databases">
        <authorList>
            <person name="Jaros S."/>
            <person name="Januszkiewicz K."/>
            <person name="Wedrychowicz H."/>
        </authorList>
    </citation>
    <scope>NUCLEOTIDE SEQUENCE [LARGE SCALE GENOMIC DNA]</scope>
    <source>
        <strain evidence="1 2">DSM 44666</strain>
    </source>
</reference>
<keyword evidence="2" id="KW-1185">Reference proteome</keyword>
<gene>
    <name evidence="1" type="ORF">SAMN05444392_103148</name>
</gene>
<dbReference type="SUPFAM" id="SSF55811">
    <property type="entry name" value="Nudix"/>
    <property type="match status" value="1"/>
</dbReference>
<organism evidence="1 2">
    <name type="scientific">Seinonella peptonophila</name>
    <dbReference type="NCBI Taxonomy" id="112248"/>
    <lineage>
        <taxon>Bacteria</taxon>
        <taxon>Bacillati</taxon>
        <taxon>Bacillota</taxon>
        <taxon>Bacilli</taxon>
        <taxon>Bacillales</taxon>
        <taxon>Thermoactinomycetaceae</taxon>
        <taxon>Seinonella</taxon>
    </lineage>
</organism>
<dbReference type="EMBL" id="FQVL01000003">
    <property type="protein sequence ID" value="SHE78805.1"/>
    <property type="molecule type" value="Genomic_DNA"/>
</dbReference>
<dbReference type="RefSeq" id="WP_073154243.1">
    <property type="nucleotide sequence ID" value="NZ_FQVL01000003.1"/>
</dbReference>